<dbReference type="RefSeq" id="WP_018473573.1">
    <property type="nucleotide sequence ID" value="NZ_BMWX01000008.1"/>
</dbReference>
<reference evidence="2" key="2">
    <citation type="submission" date="2020-09" db="EMBL/GenBank/DDBJ databases">
        <authorList>
            <person name="Sun Q."/>
            <person name="Kim S."/>
        </authorList>
    </citation>
    <scope>NUCLEOTIDE SEQUENCE</scope>
    <source>
        <strain evidence="2">KCTC 12368</strain>
    </source>
</reference>
<comment type="caution">
    <text evidence="2">The sequence shown here is derived from an EMBL/GenBank/DDBJ whole genome shotgun (WGS) entry which is preliminary data.</text>
</comment>
<accession>A0A918Q9A8</accession>
<feature type="chain" id="PRO_5038078753" description="MetA-pathway of phenol degradation" evidence="1">
    <location>
        <begin position="25"/>
        <end position="364"/>
    </location>
</feature>
<reference evidence="2" key="1">
    <citation type="journal article" date="2014" name="Int. J. Syst. Evol. Microbiol.">
        <title>Complete genome sequence of Corynebacterium casei LMG S-19264T (=DSM 44701T), isolated from a smear-ripened cheese.</title>
        <authorList>
            <consortium name="US DOE Joint Genome Institute (JGI-PGF)"/>
            <person name="Walter F."/>
            <person name="Albersmeier A."/>
            <person name="Kalinowski J."/>
            <person name="Ruckert C."/>
        </authorList>
    </citation>
    <scope>NUCLEOTIDE SEQUENCE</scope>
    <source>
        <strain evidence="2">KCTC 12368</strain>
    </source>
</reference>
<evidence type="ECO:0008006" key="4">
    <source>
        <dbReference type="Google" id="ProtNLM"/>
    </source>
</evidence>
<gene>
    <name evidence="2" type="ORF">GCM10007049_34810</name>
</gene>
<evidence type="ECO:0000313" key="3">
    <source>
        <dbReference type="Proteomes" id="UP000619457"/>
    </source>
</evidence>
<evidence type="ECO:0000256" key="1">
    <source>
        <dbReference type="SAM" id="SignalP"/>
    </source>
</evidence>
<proteinExistence type="predicted"/>
<sequence length="364" mass="40869">MTKKPLVILLLICLSSVLTPEAQACDSCNFFEYSLLQNRSYFGIFYRTRHFGGYDRYGYSGTLPNTAASLNSGSTNSLANQYSPNARTSAPAIVDQINPDHQLMHEPEGTGLYVNKTDQDWETYQTVEVRGNFTLKNKWNFTFLLPYESNKVYYEKMLDLPNPSRDTTMTVHGWGDLTLAADFIHYIYSSKARHTFRPGLAVIAPTGQARKASAVGGLYDPIIQPGTDAWSYVLRFNYQLFINKTGLNAGANFKQSTEGAQSYQFGNSVNASLVGFHQVSIAEKWLVIPNIGGYYESSKEDTWNDENQSLTGGNVLFGQAGMDLNHQDWTLSFLYQSPLTQNLNGNQIHHQDRMSIGFIKAFKL</sequence>
<feature type="signal peptide" evidence="1">
    <location>
        <begin position="1"/>
        <end position="24"/>
    </location>
</feature>
<dbReference type="AlphaFoldDB" id="A0A918Q9A8"/>
<evidence type="ECO:0000313" key="2">
    <source>
        <dbReference type="EMBL" id="GGZ38687.1"/>
    </source>
</evidence>
<keyword evidence="3" id="KW-1185">Reference proteome</keyword>
<dbReference type="Proteomes" id="UP000619457">
    <property type="component" value="Unassembled WGS sequence"/>
</dbReference>
<organism evidence="2 3">
    <name type="scientific">Echinicola pacifica</name>
    <dbReference type="NCBI Taxonomy" id="346377"/>
    <lineage>
        <taxon>Bacteria</taxon>
        <taxon>Pseudomonadati</taxon>
        <taxon>Bacteroidota</taxon>
        <taxon>Cytophagia</taxon>
        <taxon>Cytophagales</taxon>
        <taxon>Cyclobacteriaceae</taxon>
        <taxon>Echinicola</taxon>
    </lineage>
</organism>
<dbReference type="EMBL" id="BMWX01000008">
    <property type="protein sequence ID" value="GGZ38687.1"/>
    <property type="molecule type" value="Genomic_DNA"/>
</dbReference>
<name>A0A918Q9A8_9BACT</name>
<protein>
    <recommendedName>
        <fullName evidence="4">MetA-pathway of phenol degradation</fullName>
    </recommendedName>
</protein>
<keyword evidence="1" id="KW-0732">Signal</keyword>